<evidence type="ECO:0000256" key="2">
    <source>
        <dbReference type="ARBA" id="ARBA00023129"/>
    </source>
</evidence>
<dbReference type="CDD" id="cd02245">
    <property type="entry name" value="cupin_7S_vicilin-like_C"/>
    <property type="match status" value="1"/>
</dbReference>
<proteinExistence type="inferred from homology"/>
<dbReference type="PANTHER" id="PTHR31189">
    <property type="entry name" value="OS03G0336100 PROTEIN-RELATED"/>
    <property type="match status" value="1"/>
</dbReference>
<dbReference type="GO" id="GO:0045735">
    <property type="term" value="F:nutrient reservoir activity"/>
    <property type="evidence" value="ECO:0007669"/>
    <property type="project" value="UniProtKB-KW"/>
</dbReference>
<feature type="region of interest" description="Disordered" evidence="4">
    <location>
        <begin position="312"/>
        <end position="350"/>
    </location>
</feature>
<dbReference type="CDD" id="cd02244">
    <property type="entry name" value="cupin_7S_vicilin-like_N"/>
    <property type="match status" value="1"/>
</dbReference>
<keyword evidence="5" id="KW-0732">Signal</keyword>
<evidence type="ECO:0000313" key="7">
    <source>
        <dbReference type="EMBL" id="PAN37607.1"/>
    </source>
</evidence>
<comment type="similarity">
    <text evidence="3">Belongs to the 7S seed storage protein family.</text>
</comment>
<dbReference type="InterPro" id="IPR011051">
    <property type="entry name" value="RmlC_Cupin_sf"/>
</dbReference>
<evidence type="ECO:0000256" key="4">
    <source>
        <dbReference type="SAM" id="MobiDB-lite"/>
    </source>
</evidence>
<keyword evidence="2" id="KW-0708">Seed storage protein</keyword>
<sequence>MGAMKRSPLVLVLLLSLCSSLALASYSYGEESSGSGRPYHYGEESFRHWTRSRQGRFRVLERFTHELLEDAVGNYRVAELEAAPRAFLQPSHYDADEVMFVKEGEGVVALLYRGKRESFCVKEGDVLVIPAGAVVYSANTHGSRWFRVVMLLNPVSTMGRFEEFFPIGGESPESFFSVFSDDVLQAAFNTRREEWEQVFEKQSKGEITTASEEQIRELSRSCSRGGRGHGGGESMWDIKPSSLTGKRPRHSNNHGRHYEITGDDCPQLRALDIEVGLANITRGSMMVPSYSTHAYKVAIVVEGSGYFEMACPHLSGGRARGHDSRERGREEEEEGREEQEGGQKSRSYKQVRSRIKEGSVIAIPPGHPTTLVAGEDKNLAVLCFGINARHDEKVFLAGSNSVLRQMDEPAKVLAFGAEREKVDRLIGAQTDAIFVHGPGSRRISSA</sequence>
<dbReference type="Proteomes" id="UP000243499">
    <property type="component" value="Chromosome 7"/>
</dbReference>
<feature type="compositionally biased region" description="Basic residues" evidence="4">
    <location>
        <begin position="246"/>
        <end position="255"/>
    </location>
</feature>
<dbReference type="InterPro" id="IPR050253">
    <property type="entry name" value="Seed_Storage-Functional"/>
</dbReference>
<evidence type="ECO:0000256" key="3">
    <source>
        <dbReference type="ARBA" id="ARBA00023597"/>
    </source>
</evidence>
<dbReference type="Pfam" id="PF00190">
    <property type="entry name" value="Cupin_1"/>
    <property type="match status" value="2"/>
</dbReference>
<dbReference type="InterPro" id="IPR014710">
    <property type="entry name" value="RmlC-like_jellyroll"/>
</dbReference>
<name>A0A2S3I5Q3_9POAL</name>
<dbReference type="SMART" id="SM00835">
    <property type="entry name" value="Cupin_1"/>
    <property type="match status" value="2"/>
</dbReference>
<dbReference type="SUPFAM" id="SSF51182">
    <property type="entry name" value="RmlC-like cupins"/>
    <property type="match status" value="2"/>
</dbReference>
<accession>A0A2S3I5Q3</accession>
<organism evidence="7">
    <name type="scientific">Panicum hallii</name>
    <dbReference type="NCBI Taxonomy" id="206008"/>
    <lineage>
        <taxon>Eukaryota</taxon>
        <taxon>Viridiplantae</taxon>
        <taxon>Streptophyta</taxon>
        <taxon>Embryophyta</taxon>
        <taxon>Tracheophyta</taxon>
        <taxon>Spermatophyta</taxon>
        <taxon>Magnoliopsida</taxon>
        <taxon>Liliopsida</taxon>
        <taxon>Poales</taxon>
        <taxon>Poaceae</taxon>
        <taxon>PACMAD clade</taxon>
        <taxon>Panicoideae</taxon>
        <taxon>Panicodae</taxon>
        <taxon>Paniceae</taxon>
        <taxon>Panicinae</taxon>
        <taxon>Panicum</taxon>
        <taxon>Panicum sect. Panicum</taxon>
    </lineage>
</organism>
<feature type="region of interest" description="Disordered" evidence="4">
    <location>
        <begin position="221"/>
        <end position="260"/>
    </location>
</feature>
<feature type="signal peptide" evidence="5">
    <location>
        <begin position="1"/>
        <end position="24"/>
    </location>
</feature>
<dbReference type="Gramene" id="PAN37607">
    <property type="protein sequence ID" value="PAN37607"/>
    <property type="gene ID" value="PAHAL_7G102000"/>
</dbReference>
<feature type="chain" id="PRO_5015652318" description="Cupin type-1 domain-containing protein" evidence="5">
    <location>
        <begin position="25"/>
        <end position="446"/>
    </location>
</feature>
<reference evidence="7" key="1">
    <citation type="submission" date="2018-04" db="EMBL/GenBank/DDBJ databases">
        <title>WGS assembly of Panicum hallii.</title>
        <authorList>
            <person name="Lovell J."/>
            <person name="Jenkins J."/>
            <person name="Lowry D."/>
            <person name="Mamidi S."/>
            <person name="Sreedasyam A."/>
            <person name="Weng X."/>
            <person name="Barry K."/>
            <person name="Bonette J."/>
            <person name="Campitelli B."/>
            <person name="Daum C."/>
            <person name="Gordon S."/>
            <person name="Gould B."/>
            <person name="Lipzen A."/>
            <person name="Macqueen A."/>
            <person name="Palacio-Mejia J."/>
            <person name="Plott C."/>
            <person name="Shakirov E."/>
            <person name="Shu S."/>
            <person name="Yoshinaga Y."/>
            <person name="Zane M."/>
            <person name="Rokhsar D."/>
            <person name="Grimwood J."/>
            <person name="Schmutz J."/>
            <person name="Juenger T."/>
        </authorList>
    </citation>
    <scope>NUCLEOTIDE SEQUENCE [LARGE SCALE GENOMIC DNA]</scope>
    <source>
        <strain evidence="7">FIL2</strain>
    </source>
</reference>
<feature type="domain" description="Cupin type-1" evidence="6">
    <location>
        <begin position="241"/>
        <end position="423"/>
    </location>
</feature>
<dbReference type="AlphaFoldDB" id="A0A2S3I5Q3"/>
<dbReference type="InterPro" id="IPR006045">
    <property type="entry name" value="Cupin_1"/>
</dbReference>
<gene>
    <name evidence="7" type="ORF">PAHAL_7G102000</name>
</gene>
<evidence type="ECO:0000256" key="1">
    <source>
        <dbReference type="ARBA" id="ARBA00022761"/>
    </source>
</evidence>
<evidence type="ECO:0000259" key="6">
    <source>
        <dbReference type="SMART" id="SM00835"/>
    </source>
</evidence>
<dbReference type="EMBL" id="CM008052">
    <property type="protein sequence ID" value="PAN37607.1"/>
    <property type="molecule type" value="Genomic_DNA"/>
</dbReference>
<feature type="compositionally biased region" description="Basic and acidic residues" evidence="4">
    <location>
        <begin position="320"/>
        <end position="330"/>
    </location>
</feature>
<protein>
    <recommendedName>
        <fullName evidence="6">Cupin type-1 domain-containing protein</fullName>
    </recommendedName>
</protein>
<dbReference type="PANTHER" id="PTHR31189:SF13">
    <property type="entry name" value="CUPINCIN"/>
    <property type="match status" value="1"/>
</dbReference>
<evidence type="ECO:0000256" key="5">
    <source>
        <dbReference type="SAM" id="SignalP"/>
    </source>
</evidence>
<keyword evidence="1" id="KW-0758">Storage protein</keyword>
<dbReference type="FunFam" id="2.60.120.10:FF:000173">
    <property type="entry name" value="Vicilin-like antimicrobial peptides 2-3"/>
    <property type="match status" value="1"/>
</dbReference>
<dbReference type="GO" id="GO:0019863">
    <property type="term" value="F:IgE binding"/>
    <property type="evidence" value="ECO:0007669"/>
    <property type="project" value="UniProtKB-ARBA"/>
</dbReference>
<dbReference type="Gene3D" id="2.60.120.10">
    <property type="entry name" value="Jelly Rolls"/>
    <property type="match status" value="2"/>
</dbReference>
<feature type="domain" description="Cupin type-1" evidence="6">
    <location>
        <begin position="44"/>
        <end position="196"/>
    </location>
</feature>